<dbReference type="AlphaFoldDB" id="A0A1X7UQ78"/>
<dbReference type="InParanoid" id="A0A1X7UQ78"/>
<dbReference type="EnsemblMetazoa" id="Aqu2.1.29816_001">
    <property type="protein sequence ID" value="Aqu2.1.29816_001"/>
    <property type="gene ID" value="Aqu2.1.29816"/>
</dbReference>
<evidence type="ECO:0000313" key="1">
    <source>
        <dbReference type="EnsemblMetazoa" id="Aqu2.1.29816_001"/>
    </source>
</evidence>
<sequence>LDHVRSMYIYTQHAYYMIFSCPLRQGLAKLVVPIESPRQNSKAAKVVAAIVFVLNKTTNCLNLTE</sequence>
<protein>
    <submittedName>
        <fullName evidence="1">Uncharacterized protein</fullName>
    </submittedName>
</protein>
<name>A0A1X7UQ78_AMPQE</name>
<organism evidence="1">
    <name type="scientific">Amphimedon queenslandica</name>
    <name type="common">Sponge</name>
    <dbReference type="NCBI Taxonomy" id="400682"/>
    <lineage>
        <taxon>Eukaryota</taxon>
        <taxon>Metazoa</taxon>
        <taxon>Porifera</taxon>
        <taxon>Demospongiae</taxon>
        <taxon>Heteroscleromorpha</taxon>
        <taxon>Haplosclerida</taxon>
        <taxon>Niphatidae</taxon>
        <taxon>Amphimedon</taxon>
    </lineage>
</organism>
<accession>A0A1X7UQ78</accession>
<reference evidence="1" key="1">
    <citation type="submission" date="2017-05" db="UniProtKB">
        <authorList>
            <consortium name="EnsemblMetazoa"/>
        </authorList>
    </citation>
    <scope>IDENTIFICATION</scope>
</reference>
<proteinExistence type="predicted"/>